<reference evidence="2 4" key="1">
    <citation type="submission" date="2019-07" db="EMBL/GenBank/DDBJ databases">
        <title>Genomes of sea-ice associated Colwellia species.</title>
        <authorList>
            <person name="Bowman J.P."/>
        </authorList>
    </citation>
    <scope>NUCLEOTIDE SEQUENCE [LARGE SCALE GENOMIC DNA]</scope>
    <source>
        <strain evidence="1 3">ACAM 607</strain>
        <strain evidence="2 4">IC036</strain>
    </source>
</reference>
<dbReference type="Proteomes" id="UP000321525">
    <property type="component" value="Unassembled WGS sequence"/>
</dbReference>
<accession>A0A5C6Q254</accession>
<protein>
    <submittedName>
        <fullName evidence="2">Uncharacterized protein</fullName>
    </submittedName>
</protein>
<name>A0A5C6Q254_9GAMM</name>
<evidence type="ECO:0000313" key="1">
    <source>
        <dbReference type="EMBL" id="TWX53513.1"/>
    </source>
</evidence>
<dbReference type="EMBL" id="VOLQ01000077">
    <property type="protein sequence ID" value="TWX62473.1"/>
    <property type="molecule type" value="Genomic_DNA"/>
</dbReference>
<sequence>MHSYIDKEYKQQAIKAWYDLLEQILTPEELSLVELKFIDGHLRRFCPKNIEDKIARLSR</sequence>
<keyword evidence="3" id="KW-1185">Reference proteome</keyword>
<gene>
    <name evidence="1" type="ORF">ESZ26_18750</name>
    <name evidence="2" type="ORF">ESZ27_18760</name>
</gene>
<organism evidence="2 4">
    <name type="scientific">Colwellia hornerae</name>
    <dbReference type="NCBI Taxonomy" id="89402"/>
    <lineage>
        <taxon>Bacteria</taxon>
        <taxon>Pseudomonadati</taxon>
        <taxon>Pseudomonadota</taxon>
        <taxon>Gammaproteobacteria</taxon>
        <taxon>Alteromonadales</taxon>
        <taxon>Colwelliaceae</taxon>
        <taxon>Colwellia</taxon>
    </lineage>
</organism>
<dbReference type="AlphaFoldDB" id="A0A5C6Q254"/>
<evidence type="ECO:0000313" key="4">
    <source>
        <dbReference type="Proteomes" id="UP000321917"/>
    </source>
</evidence>
<comment type="caution">
    <text evidence="2">The sequence shown here is derived from an EMBL/GenBank/DDBJ whole genome shotgun (WGS) entry which is preliminary data.</text>
</comment>
<dbReference type="RefSeq" id="WP_146801302.1">
    <property type="nucleotide sequence ID" value="NZ_VOLP01000053.1"/>
</dbReference>
<evidence type="ECO:0000313" key="2">
    <source>
        <dbReference type="EMBL" id="TWX62473.1"/>
    </source>
</evidence>
<dbReference type="EMBL" id="VOLR01000055">
    <property type="protein sequence ID" value="TWX53513.1"/>
    <property type="molecule type" value="Genomic_DNA"/>
</dbReference>
<evidence type="ECO:0000313" key="3">
    <source>
        <dbReference type="Proteomes" id="UP000321525"/>
    </source>
</evidence>
<dbReference type="Proteomes" id="UP000321917">
    <property type="component" value="Unassembled WGS sequence"/>
</dbReference>
<proteinExistence type="predicted"/>